<dbReference type="EMBL" id="KM220861">
    <property type="protein sequence ID" value="AIN81204.1"/>
    <property type="molecule type" value="mRNA"/>
</dbReference>
<feature type="region of interest" description="Disordered" evidence="1">
    <location>
        <begin position="1"/>
        <end position="20"/>
    </location>
</feature>
<accession>A0A088QF82</accession>
<dbReference type="AlphaFoldDB" id="A0A088QF82"/>
<protein>
    <submittedName>
        <fullName evidence="2">Effector protein OEC56</fullName>
    </submittedName>
</protein>
<evidence type="ECO:0000256" key="1">
    <source>
        <dbReference type="SAM" id="MobiDB-lite"/>
    </source>
</evidence>
<evidence type="ECO:0000313" key="2">
    <source>
        <dbReference type="EMBL" id="AIN81204.1"/>
    </source>
</evidence>
<name>A0A088QF82_9PEZI</name>
<organism evidence="2">
    <name type="scientific">Golovinomyces orontii</name>
    <dbReference type="NCBI Taxonomy" id="62715"/>
    <lineage>
        <taxon>Eukaryota</taxon>
        <taxon>Fungi</taxon>
        <taxon>Dikarya</taxon>
        <taxon>Ascomycota</taxon>
        <taxon>Pezizomycotina</taxon>
        <taxon>Leotiomycetes</taxon>
        <taxon>Erysiphales</taxon>
        <taxon>Erysiphaceae</taxon>
        <taxon>Golovinomyces</taxon>
    </lineage>
</organism>
<reference evidence="2" key="1">
    <citation type="journal article" date="2014" name="Cell Host Microbe">
        <title>Convergent targeting of a common host protein-network by pathogen effectors from three kingdoms of life.</title>
        <authorList>
            <person name="Wessling R."/>
            <person name="Epple P.M."/>
            <person name="Altmann S."/>
            <person name="He Y."/>
            <person name="Yang L."/>
            <person name="McDonald N."/>
            <person name="Wiley K."/>
            <person name="Bader K.C."/>
            <person name="Glaesser C."/>
            <person name="Mukhtar M.S."/>
            <person name="Haigis S."/>
            <person name="Ghamsari L."/>
            <person name="Stephens A.E."/>
            <person name="Ecker J.R."/>
            <person name="Vidal M."/>
            <person name="Jones J.D.G."/>
            <person name="Mayer K.F.X."/>
            <person name="Ver Loren van Themaat E."/>
            <person name="Schulze-Lefert P."/>
            <person name="Dangl J.L."/>
            <person name="Panstruga R."/>
            <person name="Braun P."/>
        </authorList>
    </citation>
    <scope>NUCLEOTIDE SEQUENCE</scope>
</reference>
<feature type="compositionally biased region" description="Polar residues" evidence="1">
    <location>
        <begin position="1"/>
        <end position="14"/>
    </location>
</feature>
<feature type="region of interest" description="Disordered" evidence="1">
    <location>
        <begin position="36"/>
        <end position="61"/>
    </location>
</feature>
<dbReference type="IntAct" id="A0A088QF82">
    <property type="interactions" value="2"/>
</dbReference>
<proteinExistence type="evidence at transcript level"/>
<sequence>MAPTRESTTAQTTHLEPRGKKTKLALAGTAVYLVGKRRRKNNKIKKLKKDNKKLKNKLKGY</sequence>
<feature type="non-terminal residue" evidence="2">
    <location>
        <position position="1"/>
    </location>
</feature>
<gene>
    <name evidence="2" type="primary">OEC56</name>
</gene>